<dbReference type="EMBL" id="JBHSTE010000004">
    <property type="protein sequence ID" value="MFC6333713.1"/>
    <property type="molecule type" value="Genomic_DNA"/>
</dbReference>
<comment type="pathway">
    <text evidence="3">Amino-sugar metabolism; N-acetylneuraminate degradation; D-fructose 6-phosphate from N-acetylneuraminate: step 5/5.</text>
</comment>
<feature type="active site" description="For ring-opening step" evidence="3">
    <location>
        <position position="136"/>
    </location>
</feature>
<evidence type="ECO:0000256" key="3">
    <source>
        <dbReference type="HAMAP-Rule" id="MF_01241"/>
    </source>
</evidence>
<keyword evidence="2 3" id="KW-0119">Carbohydrate metabolism</keyword>
<gene>
    <name evidence="3 5" type="primary">nagB</name>
    <name evidence="5" type="ORF">ACFP56_13885</name>
</gene>
<evidence type="ECO:0000259" key="4">
    <source>
        <dbReference type="Pfam" id="PF01182"/>
    </source>
</evidence>
<sequence>MNIITFDSEAKLNEAAARIITGIVQTNPSAVLGLATGGTPVGIYKQLVHDYNEGLVSFKKVTTFNLDEYVGLAPDHHQSYSYYMRENLFNHVDVDASRTNIPSGLASDLVEECSRYDQLIQAAGRIDIQLLGLGHNGHIGFNEPEEELSSGTHVVELAEETKQANARFFSEGEQVPSQAITMGVGTILKAKTLLLVVKGKDKAEIVKRALTGPITTDVPASLLQTHPQLTVLVDQAAGSLLP</sequence>
<evidence type="ECO:0000256" key="1">
    <source>
        <dbReference type="ARBA" id="ARBA00022801"/>
    </source>
</evidence>
<dbReference type="GO" id="GO:0004342">
    <property type="term" value="F:glucosamine-6-phosphate deaminase activity"/>
    <property type="evidence" value="ECO:0007669"/>
    <property type="project" value="UniProtKB-EC"/>
</dbReference>
<protein>
    <recommendedName>
        <fullName evidence="3">Glucosamine-6-phosphate deaminase</fullName>
        <ecNumber evidence="3">3.5.99.6</ecNumber>
    </recommendedName>
    <alternativeName>
        <fullName evidence="3">GlcN6P deaminase</fullName>
        <shortName evidence="3">GNPDA</shortName>
    </alternativeName>
    <alternativeName>
        <fullName evidence="3">Glucosamine-6-phosphate isomerase</fullName>
    </alternativeName>
</protein>
<dbReference type="PANTHER" id="PTHR11280:SF5">
    <property type="entry name" value="GLUCOSAMINE-6-PHOSPHATE ISOMERASE"/>
    <property type="match status" value="1"/>
</dbReference>
<dbReference type="PANTHER" id="PTHR11280">
    <property type="entry name" value="GLUCOSAMINE-6-PHOSPHATE ISOMERASE"/>
    <property type="match status" value="1"/>
</dbReference>
<feature type="domain" description="Glucosamine/galactosamine-6-phosphate isomerase" evidence="4">
    <location>
        <begin position="11"/>
        <end position="227"/>
    </location>
</feature>
<keyword evidence="6" id="KW-1185">Reference proteome</keyword>
<organism evidence="5 6">
    <name type="scientific">Paenibacillus septentrionalis</name>
    <dbReference type="NCBI Taxonomy" id="429342"/>
    <lineage>
        <taxon>Bacteria</taxon>
        <taxon>Bacillati</taxon>
        <taxon>Bacillota</taxon>
        <taxon>Bacilli</taxon>
        <taxon>Bacillales</taxon>
        <taxon>Paenibacillaceae</taxon>
        <taxon>Paenibacillus</taxon>
    </lineage>
</organism>
<dbReference type="InterPro" id="IPR018321">
    <property type="entry name" value="Glucosamine6P_isomerase_CS"/>
</dbReference>
<comment type="catalytic activity">
    <reaction evidence="3">
        <text>alpha-D-glucosamine 6-phosphate + H2O = beta-D-fructose 6-phosphate + NH4(+)</text>
        <dbReference type="Rhea" id="RHEA:12172"/>
        <dbReference type="ChEBI" id="CHEBI:15377"/>
        <dbReference type="ChEBI" id="CHEBI:28938"/>
        <dbReference type="ChEBI" id="CHEBI:57634"/>
        <dbReference type="ChEBI" id="CHEBI:75989"/>
        <dbReference type="EC" id="3.5.99.6"/>
    </reaction>
</comment>
<comment type="caution">
    <text evidence="3">Lacks conserved residue(s) required for the propagation of feature annotation.</text>
</comment>
<dbReference type="HAMAP" id="MF_01241">
    <property type="entry name" value="GlcN6P_deamin"/>
    <property type="match status" value="1"/>
</dbReference>
<comment type="caution">
    <text evidence="5">The sequence shown here is derived from an EMBL/GenBank/DDBJ whole genome shotgun (WGS) entry which is preliminary data.</text>
</comment>
<feature type="active site" description="For ring-opening step" evidence="3">
    <location>
        <position position="143"/>
    </location>
</feature>
<dbReference type="InterPro" id="IPR037171">
    <property type="entry name" value="NagB/RpiA_transferase-like"/>
</dbReference>
<dbReference type="Pfam" id="PF01182">
    <property type="entry name" value="Glucosamine_iso"/>
    <property type="match status" value="1"/>
</dbReference>
<keyword evidence="1 3" id="KW-0378">Hydrolase</keyword>
<dbReference type="Proteomes" id="UP001596233">
    <property type="component" value="Unassembled WGS sequence"/>
</dbReference>
<dbReference type="InterPro" id="IPR004547">
    <property type="entry name" value="Glucosamine6P_isomerase"/>
</dbReference>
<dbReference type="CDD" id="cd01399">
    <property type="entry name" value="GlcN6P_deaminase"/>
    <property type="match status" value="1"/>
</dbReference>
<dbReference type="NCBIfam" id="TIGR00502">
    <property type="entry name" value="nagB"/>
    <property type="match status" value="1"/>
</dbReference>
<dbReference type="RefSeq" id="WP_379235462.1">
    <property type="nucleotide sequence ID" value="NZ_JBHSTE010000004.1"/>
</dbReference>
<comment type="similarity">
    <text evidence="3">Belongs to the glucosamine/galactosamine-6-phosphate isomerase family. NagB subfamily.</text>
</comment>
<evidence type="ECO:0000313" key="5">
    <source>
        <dbReference type="EMBL" id="MFC6333713.1"/>
    </source>
</evidence>
<evidence type="ECO:0000256" key="2">
    <source>
        <dbReference type="ARBA" id="ARBA00023277"/>
    </source>
</evidence>
<accession>A0ABW1V7X9</accession>
<evidence type="ECO:0000313" key="6">
    <source>
        <dbReference type="Proteomes" id="UP001596233"/>
    </source>
</evidence>
<dbReference type="PROSITE" id="PS01161">
    <property type="entry name" value="GLC_GALNAC_ISOMERASE"/>
    <property type="match status" value="1"/>
</dbReference>
<reference evidence="6" key="1">
    <citation type="journal article" date="2019" name="Int. J. Syst. Evol. Microbiol.">
        <title>The Global Catalogue of Microorganisms (GCM) 10K type strain sequencing project: providing services to taxonomists for standard genome sequencing and annotation.</title>
        <authorList>
            <consortium name="The Broad Institute Genomics Platform"/>
            <consortium name="The Broad Institute Genome Sequencing Center for Infectious Disease"/>
            <person name="Wu L."/>
            <person name="Ma J."/>
        </authorList>
    </citation>
    <scope>NUCLEOTIDE SEQUENCE [LARGE SCALE GENOMIC DNA]</scope>
    <source>
        <strain evidence="6">PCU 280</strain>
    </source>
</reference>
<proteinExistence type="inferred from homology"/>
<dbReference type="InterPro" id="IPR006148">
    <property type="entry name" value="Glc/Gal-6P_isomerase"/>
</dbReference>
<feature type="active site" description="Proton acceptor; for ring-opening step" evidence="3">
    <location>
        <position position="138"/>
    </location>
</feature>
<comment type="function">
    <text evidence="3">Catalyzes the reversible isomerization-deamination of glucosamine 6-phosphate (GlcN6P) to form fructose 6-phosphate (Fru6P) and ammonium ion.</text>
</comment>
<dbReference type="EC" id="3.5.99.6" evidence="3"/>
<name>A0ABW1V7X9_9BACL</name>
<dbReference type="SUPFAM" id="SSF100950">
    <property type="entry name" value="NagB/RpiA/CoA transferase-like"/>
    <property type="match status" value="1"/>
</dbReference>
<dbReference type="Gene3D" id="3.40.50.1360">
    <property type="match status" value="1"/>
</dbReference>
<feature type="active site" description="Proton acceptor; for enolization step" evidence="3">
    <location>
        <position position="67"/>
    </location>
</feature>